<evidence type="ECO:0000256" key="1">
    <source>
        <dbReference type="SAM" id="MobiDB-lite"/>
    </source>
</evidence>
<organism evidence="3 4">
    <name type="scientific">Eleusine coracana subsp. coracana</name>
    <dbReference type="NCBI Taxonomy" id="191504"/>
    <lineage>
        <taxon>Eukaryota</taxon>
        <taxon>Viridiplantae</taxon>
        <taxon>Streptophyta</taxon>
        <taxon>Embryophyta</taxon>
        <taxon>Tracheophyta</taxon>
        <taxon>Spermatophyta</taxon>
        <taxon>Magnoliopsida</taxon>
        <taxon>Liliopsida</taxon>
        <taxon>Poales</taxon>
        <taxon>Poaceae</taxon>
        <taxon>PACMAD clade</taxon>
        <taxon>Chloridoideae</taxon>
        <taxon>Cynodonteae</taxon>
        <taxon>Eleusininae</taxon>
        <taxon>Eleusine</taxon>
    </lineage>
</organism>
<gene>
    <name evidence="3" type="primary">ga09516</name>
    <name evidence="3" type="ORF">PR202_ga09516</name>
</gene>
<dbReference type="PROSITE" id="PS50181">
    <property type="entry name" value="FBOX"/>
    <property type="match status" value="1"/>
</dbReference>
<feature type="compositionally biased region" description="Low complexity" evidence="1">
    <location>
        <begin position="237"/>
        <end position="250"/>
    </location>
</feature>
<feature type="region of interest" description="Disordered" evidence="1">
    <location>
        <begin position="151"/>
        <end position="173"/>
    </location>
</feature>
<sequence>MGPEMEPPGMDLDEEEEWACGDDAEDQFDRLPDAVLLDVFNRIGDVKALGRCALVSRRFHDLVPLVDSVFVRVDCVIPDDVPQPASPQRLAAAALAAAAAAPAPALAPVATHAPRGGRGGALAHIARILLGGISRPIQALGQILSPAAAAVSRRSPPQPASPPAPAADVSHHSPSEVLRAFKELRRLHIELPTGELGIDDGVLLKWKADFGSTLGSCVILGASSVSSKPPLSPATPPEAAAADSSAAPPDSNRDSEESGALPESLYTNGGLKLRVVWTISSLIAASARHYLLQPIIANHATLDSLNLTDADGQGVLTMDKKQLQELRVRPVSASGSSHRTLMPALSMRLYYAAHVELPGGTLLKGATLVAIRPSEDALREDGGAGAAGSAANSWISNAFEEPYRSAAKVLLKRTPYCLEMNSF</sequence>
<accession>A0AAV5C4S8</accession>
<dbReference type="Gene3D" id="1.20.1280.50">
    <property type="match status" value="1"/>
</dbReference>
<dbReference type="InterPro" id="IPR036047">
    <property type="entry name" value="F-box-like_dom_sf"/>
</dbReference>
<name>A0AAV5C4S8_ELECO</name>
<comment type="caution">
    <text evidence="3">The sequence shown here is derived from an EMBL/GenBank/DDBJ whole genome shotgun (WGS) entry which is preliminary data.</text>
</comment>
<reference evidence="3" key="2">
    <citation type="submission" date="2021-12" db="EMBL/GenBank/DDBJ databases">
        <title>Resequencing data analysis of finger millet.</title>
        <authorList>
            <person name="Hatakeyama M."/>
            <person name="Aluri S."/>
            <person name="Balachadran M.T."/>
            <person name="Sivarajan S.R."/>
            <person name="Poveda L."/>
            <person name="Shimizu-Inatsugi R."/>
            <person name="Schlapbach R."/>
            <person name="Sreeman S.M."/>
            <person name="Shimizu K.K."/>
        </authorList>
    </citation>
    <scope>NUCLEOTIDE SEQUENCE</scope>
</reference>
<protein>
    <recommendedName>
        <fullName evidence="2">F-box domain-containing protein</fullName>
    </recommendedName>
</protein>
<reference evidence="3" key="1">
    <citation type="journal article" date="2018" name="DNA Res.">
        <title>Multiple hybrid de novo genome assembly of finger millet, an orphan allotetraploid crop.</title>
        <authorList>
            <person name="Hatakeyama M."/>
            <person name="Aluri S."/>
            <person name="Balachadran M.T."/>
            <person name="Sivarajan S.R."/>
            <person name="Patrignani A."/>
            <person name="Gruter S."/>
            <person name="Poveda L."/>
            <person name="Shimizu-Inatsugi R."/>
            <person name="Baeten J."/>
            <person name="Francoijs K.J."/>
            <person name="Nataraja K.N."/>
            <person name="Reddy Y.A.N."/>
            <person name="Phadnis S."/>
            <person name="Ravikumar R.L."/>
            <person name="Schlapbach R."/>
            <person name="Sreeman S.M."/>
            <person name="Shimizu K.K."/>
        </authorList>
    </citation>
    <scope>NUCLEOTIDE SEQUENCE</scope>
</reference>
<evidence type="ECO:0000313" key="4">
    <source>
        <dbReference type="Proteomes" id="UP001054889"/>
    </source>
</evidence>
<dbReference type="Proteomes" id="UP001054889">
    <property type="component" value="Unassembled WGS sequence"/>
</dbReference>
<dbReference type="Pfam" id="PF12937">
    <property type="entry name" value="F-box-like"/>
    <property type="match status" value="1"/>
</dbReference>
<dbReference type="InterPro" id="IPR001810">
    <property type="entry name" value="F-box_dom"/>
</dbReference>
<keyword evidence="4" id="KW-1185">Reference proteome</keyword>
<feature type="region of interest" description="Disordered" evidence="1">
    <location>
        <begin position="225"/>
        <end position="263"/>
    </location>
</feature>
<feature type="compositionally biased region" description="Pro residues" evidence="1">
    <location>
        <begin position="156"/>
        <end position="165"/>
    </location>
</feature>
<evidence type="ECO:0000313" key="3">
    <source>
        <dbReference type="EMBL" id="GJM93005.1"/>
    </source>
</evidence>
<proteinExistence type="predicted"/>
<dbReference type="InterPro" id="IPR044809">
    <property type="entry name" value="AUF1-like"/>
</dbReference>
<evidence type="ECO:0000259" key="2">
    <source>
        <dbReference type="PROSITE" id="PS50181"/>
    </source>
</evidence>
<dbReference type="EMBL" id="BQKI01000004">
    <property type="protein sequence ID" value="GJM93005.1"/>
    <property type="molecule type" value="Genomic_DNA"/>
</dbReference>
<dbReference type="AlphaFoldDB" id="A0AAV5C4S8"/>
<feature type="domain" description="F-box" evidence="2">
    <location>
        <begin position="25"/>
        <end position="73"/>
    </location>
</feature>
<dbReference type="PANTHER" id="PTHR31215">
    <property type="entry name" value="OS05G0510400 PROTEIN-RELATED"/>
    <property type="match status" value="1"/>
</dbReference>
<dbReference type="SUPFAM" id="SSF81383">
    <property type="entry name" value="F-box domain"/>
    <property type="match status" value="1"/>
</dbReference>